<evidence type="ECO:0000256" key="12">
    <source>
        <dbReference type="SAM" id="Phobius"/>
    </source>
</evidence>
<evidence type="ECO:0000256" key="8">
    <source>
        <dbReference type="ARBA" id="ARBA00023136"/>
    </source>
</evidence>
<evidence type="ECO:0000256" key="1">
    <source>
        <dbReference type="ARBA" id="ARBA00004571"/>
    </source>
</evidence>
<dbReference type="InterPro" id="IPR049826">
    <property type="entry name" value="Ig-like_ice"/>
</dbReference>
<dbReference type="Proteomes" id="UP001320119">
    <property type="component" value="Chromosome"/>
</dbReference>
<keyword evidence="13" id="KW-0732">Signal</keyword>
<keyword evidence="5 12" id="KW-0812">Transmembrane</keyword>
<dbReference type="Gene3D" id="3.30.1330.60">
    <property type="entry name" value="OmpA-like domain"/>
    <property type="match status" value="1"/>
</dbReference>
<comment type="similarity">
    <text evidence="2">Belongs to the outer membrane OOP (TC 1.B.6) superfamily. OmpA family.</text>
</comment>
<feature type="compositionally biased region" description="Basic and acidic residues" evidence="11">
    <location>
        <begin position="3160"/>
        <end position="3174"/>
    </location>
</feature>
<evidence type="ECO:0000259" key="14">
    <source>
        <dbReference type="PROSITE" id="PS50060"/>
    </source>
</evidence>
<dbReference type="InterPro" id="IPR050330">
    <property type="entry name" value="Bact_OuterMem_StrucFunc"/>
</dbReference>
<evidence type="ECO:0000259" key="15">
    <source>
        <dbReference type="PROSITE" id="PS51123"/>
    </source>
</evidence>
<keyword evidence="6" id="KW-0406">Ion transport</keyword>
<name>A0AAN1WL94_9GAMM</name>
<dbReference type="InterPro" id="IPR000998">
    <property type="entry name" value="MAM_dom"/>
</dbReference>
<dbReference type="PANTHER" id="PTHR30329:SF21">
    <property type="entry name" value="LIPOPROTEIN YIAD-RELATED"/>
    <property type="match status" value="1"/>
</dbReference>
<dbReference type="PROSITE" id="PS50060">
    <property type="entry name" value="MAM_2"/>
    <property type="match status" value="1"/>
</dbReference>
<evidence type="ECO:0000256" key="13">
    <source>
        <dbReference type="SAM" id="SignalP"/>
    </source>
</evidence>
<keyword evidence="17" id="KW-1185">Reference proteome</keyword>
<keyword evidence="9" id="KW-0998">Cell outer membrane</keyword>
<dbReference type="SUPFAM" id="SSF103647">
    <property type="entry name" value="TSP type-3 repeat"/>
    <property type="match status" value="3"/>
</dbReference>
<evidence type="ECO:0000256" key="10">
    <source>
        <dbReference type="PROSITE-ProRule" id="PRU00473"/>
    </source>
</evidence>
<dbReference type="Gene3D" id="2.60.40.10">
    <property type="entry name" value="Immunoglobulins"/>
    <property type="match status" value="25"/>
</dbReference>
<dbReference type="Pfam" id="PF00691">
    <property type="entry name" value="OmpA"/>
    <property type="match status" value="1"/>
</dbReference>
<dbReference type="GO" id="GO:0009279">
    <property type="term" value="C:cell outer membrane"/>
    <property type="evidence" value="ECO:0007669"/>
    <property type="project" value="UniProtKB-SubCell"/>
</dbReference>
<keyword evidence="4" id="KW-1134">Transmembrane beta strand</keyword>
<dbReference type="GO" id="GO:0005509">
    <property type="term" value="F:calcium ion binding"/>
    <property type="evidence" value="ECO:0007669"/>
    <property type="project" value="InterPro"/>
</dbReference>
<sequence length="4586" mass="470653">MFRAWFKGFTRTALATVLPLLFCSIEHAWSAGEDILVYQSGSYSRVDESGATDQFLVQLSQAPATDVVVNIVSADITEVTVSAATLTFTAANWSVGQVITLTGQNDSDTDNTTQTNVTLSIDDGLSDDSYDAVADKVITVDNDDNESALGALTDTDSDGVADVYENSCGLDSAVFTEDFGTGARTSWPYVSNTYCYEDGTPSCPDPSPHYGDTQDVNDGEYAVASEVLTLADYWNYQWVPNTQWIAGEDHTPGDVNGRMLAVNGGAVPGVFYQRTVSGLTTNTYYNYSAFFANILGIDPLTGPYPTAEIPINVTMQILDTSNNVLATFDSGDIYRNTAREFSWYPTRLSFNTGNRTEIQIVIKNNSSSGSGNDVAIDDITLTPMTCDTDSDTVPDVADLDSDNDGIPDSIEAGSGLTLKDTDFDGIEDAYDLDSDNDGIFDLVEAGHGVTDANADGVIDSVTAGDNGLHNALEDADTLAANLNYSITNTDGGSVYNFQSDDSDGDSCLDTTEAGFADTNRDGYLGAGAISVDANGVVTGQATGYTTPSSQYTNAAASNTCSPSITISTVAGDNAINTTEDNSDVTVSGTSLGVEDGATVTVTLNGETYTTTVSSNAWSVTVPAADAQALDASETLTADVSNASAYAATQATQAITHTVAAPTINISTVAGDNAINQTEDNSDVTISGTTANVEDGRTVTVTLNGETYTTTVSSNAWSVTVPAADAQALDASETVTADVSNAAGDAASQASQAITHTVAAPTISISTVAGDNAINQTEDNSDVTISGTTANVEDGRTVTVTLNGETYTTTVSSNAWSVTVPAADAQALDASETVTADVSNAAGDVASQASQAITHTVAAPTISISTVAGDNAINQTEDNSDVTISGTTANVEDGRTVTVTLNGETYTTTVSSNAWSVTVPAADAQALGASETVTADVSNAAGDAATQASQAITHTVAAPTINISTVAGDNAINQTEDNSDVTISGTTANVEDGRTVTVTLNGETYTTTVSSNAWSVTVPAADAQALDASETVTADVSNTAGDAATQATQAITHTVAAPTISISTVAGDNAINQTEDNSDVTISGTTANVEDGRTVTVTLNGETYTTTVSSNAWSVTVPAADAQALDASETVTADVSNTAGDAATQATQAITHTVAAPTISISTVAGDNAINQTEDNSDVTISGTTANVEDGRTVTVTLNGETYTTTVSSNAWSVTVPAADAQALDASETITADVSNAAGDVATQGSLAITHTVAAPTISISTVAGDNAINQTEDNSDVTIGGTTANVEDGRTVTVTLNGETYTTTVSSNAWSVTVPAADTQALDASETVTADVSNAAGDVASQASQAITHTVAAPTISISTVAGDNAINQAEDNSDVTISGTTANVEDGRTVTVTLNGETYTTTVSSNAWSVTVPAADAQALDASETVTADVSNAAGDAASQATQAITHTVAAPTISISTVAGDNAINQTEDNSDVTISGTTTNVEDGRTVTVTLNGETYTTTVSSNAWSVTVPAADAQALDASETVTADVSNTAGDAATQATQAITHTVAAPTISISTVAGDNAINQTEDNSDVTISGTTANVEDGRTVTVTLNGETYTTTVSSNAWSVTVPAADAQALDASETVTADVSNTAGDAATQATQAITHTVAAPTISISTVAGDNAINQTEDNSDVTISGTTANVEDGRTVTVTLNGETYTTTVSSNAWSVTVPAADAQALDASETVTADVSNAAGDAASQASQAITHTVAAPTISISTVAGDNAINQTEDNSDVTISGTTANVEDGRTVTVTLNGETYTTTVSSNAWSVTVPAADTQALDASETVTADVSNTAGDAATQATQAITHTVAAPTISISTVAGDNAINQTEDNSDVTIGGTTANVEDGRNVTVTLNGETYTTTVSSNAWSVTVPAADAQALDASETVTADVSNTAGDAASQASQAISHTIAAPTIAISTVAGDNAINQTEDNSDVTISGTTANVEDGRMVTVTLNGETYTTTVSSNAWSVTVPAADAQALDASETVTADVSNAAGDVATQGSLAITHTVAAPTIAISTVAGDDVISAAEDDSDIAISGTTANVQDGQSVTVMVNGYSYTATVTNNTWAATMPAADAQALGATEVITADVSNITGDAAVQAQHTISHTVTTPLITVNVIAIDDVINATEDDADVTIAGTTANVENGQTVTVTLNSETYTTTVSNNAWAVTLPALDAQALNASNTLTADVANAAGDNAPQATRTLAHTVNLPAITVDAVAMDDVINATEDDNDVSLSGTTSFVEDGQVVSVAINGETYSATVASNRWSTVIPAADAQALAATNTLTADVFNAAGDMAVQATRTIEHTVTGPTISIEVVAGDDVINLEEANSDVSISGTTTNVEDGQQVTVTLNGESYGTLVSNNTWTVTLPAADAQALDASETITANVSNAAGDAATQAERPIEHTVAAPIISIDVVALDDVINQTEDNSDVTITGNTTNVEDGQTVTVTLNGETYTALVNNNVWSVVVTAADAQALNPTETVTADVANAAGDEATQGERSIAHTVLAPMISIDLVATDDAINAIEDDSDITISGTTANVEDGQVVTVVVNGQTYTAIVAANSWSTILPAADAQALGASETITADVMNAAGDAAVQAQRPVAHTVTTPLITINTIAMDDVINTTEDDSDVTISGTTANVEDGQTVTVTLNGKTYTATVNSNAWTITVPAVDAQALDASETVTADVANAAGDDAPQATHVLAHTITLPTITIGVVAGDDVISAVEDNSAVSLSGTTSHVEDGQTVTVAVNGKTYTATVAANAWSTILPAADAQALGASETITADVMNAAGDAAVQAQRPVAHTVTTPLITINTIAMDDVINTTEDDSDVTVSGTTTNVEDGQTVTVTLNGETYTTAVSNNGWAVTLPAADVQALDATETLTADVANAAGDDAPQATHVIAHTIDLPTIAIDVIAGDDVISATEDNSAVTLSGTSSHVEDGQTVTVALNGQIYTATVTANTWSTTLPAADAQALGATETVTADVSNAAGDAAVQAARVVAHSTFDASADDDADGVPNVLDGQGDSDNDGVPNYLDPDSDNDSIRDGLEAGIANSDSNGNGIDDAFDADILVAMDGDGDGLADGVLPLDTDGDNVPDFLDLDSDNDGIPDAIEVGEDPSNPADTDGDGTEDYRDLDSDGDRLADSVEVDGNPLLPPDTDDDGLADFIDTDSDNDGLVDTLESLNLPAPLNMDTNGNGLDDSIDVAITGGDDADSNGVDDRFEPLDTDANDVPDYRDTDADGDAISDALENQSVFDGPFEDTNRNGLPDGLDVLLTLGEDANSNGIDDAFEATDTDSDGIADFQDIDSDNDTLPDAVEGDADIDADGQGNYRDLDSDGDSLSDTLEAGNNPAMPRNSDGDSQPDFIDLDSDNDHLLDSVESSVGAIIDSDGDTVPNHRDWDTDNDGITDLNEVAAIVNRDADSDTIPDRFDADADGDGLIDSGKMDDDSDGISDIVDADVNGNLRADLDGNGIVDTAYLSDTDGDGTPDIIDIDSDNDGLPDLDEVGGFARDTDGDGRINGEDADGNGLIDSVDENFGELLLLPVDTDGDGRPDNLDLDSDGDGLTDLSEAGLTAVDPDGDGIVGTGVFADNNGNGLGDLADPREDGVRAEFIDRDFDGNPDTISLDSDGDGISDLIEAAGNSVAQAIDPDGDGKVGGEGVVLTDNNDNGIADELEGSENNVEARSRVDDDGDGVPDVAEEYLESILVEPPAQPVNPVTGLVDPDQADFDRDGYPDAIEVRFGGDPLNGAEDDSDADGIPDWVENTDIDGDGSNDSDNDGFNDLLELVIGTDLLVADETQALFDAANDYLFSQNRYEGRSVKPVIWVDIAQAGSKAINVAADNGPVTLTGRIGNYHVFGDPRDAATVPVYRWSSDVASLADAVISTTNTAALTVDPSMLAPGLYTVVLSVTLAEHESITEQILEVVATGALRDSDGDRHADDVDDRNADTGYLRTVQTTSGRYLNADSPVVVEGQPFSDKAVRLRAGQLAQANRADGIALSQTELDTAVNSLVARGYTAKDSRDTAFSYEHIYDYEVINLPYVGASARIVIPLNTPVPANAILRKYAPATGWQDFVSDTTDSQATAGWLNGEEGLCPEPGSDAYRPGLNIGDSCLQLAITDGGMNDGENDDGSIEDGQGDVNGLIKDPIAIGTPITASANTGRVETGLRGGGAFEWLGVLMLLSLLIIKFTITDAKNMRKTKRLTIGKILSTAVILLGVTAQANATPRYCEQNAYVDQLPADTALYNCSGWYAGIGLGVSKLEPRIVDLPEALDQTTDTVLPTLFLGYDLNAQWSLEAHYSDQGQATFESGAAIDYSHMGASVLYHLGTHLLGWHAYGKLGVSQLETSLAQGRDDGGTFNYEQLKSTQLHLGAGIEYMARSMWGLRLEALSVDKDSNQITLSLLKRFGRDGGKTRAKPVVAVVPVKPKPEPKPAAPEILCNAPHGVLEGIYFVTGSVRLTTQSKGVLDGVIAQLLPFPKIEIGITAHTDDRGADAYNMQLSQDRAASVRSYLQQRGISNVQSQGFGETRPIDDNNTQQGRANNRRVEIKVLSDECGR</sequence>
<evidence type="ECO:0000256" key="11">
    <source>
        <dbReference type="SAM" id="MobiDB-lite"/>
    </source>
</evidence>
<feature type="transmembrane region" description="Helical" evidence="12">
    <location>
        <begin position="4202"/>
        <end position="4221"/>
    </location>
</feature>
<keyword evidence="8 10" id="KW-0472">Membrane</keyword>
<evidence type="ECO:0000256" key="5">
    <source>
        <dbReference type="ARBA" id="ARBA00022692"/>
    </source>
</evidence>
<feature type="region of interest" description="Disordered" evidence="11">
    <location>
        <begin position="3038"/>
        <end position="3091"/>
    </location>
</feature>
<dbReference type="InterPro" id="IPR028974">
    <property type="entry name" value="TSP_type-3_rpt"/>
</dbReference>
<dbReference type="PRINTS" id="PR01021">
    <property type="entry name" value="OMPADOMAIN"/>
</dbReference>
<accession>A0AAN1WL94</accession>
<evidence type="ECO:0000313" key="16">
    <source>
        <dbReference type="EMBL" id="BCD99667.1"/>
    </source>
</evidence>
<feature type="chain" id="PRO_5042868666" description="Ig-like domain-containing protein" evidence="13">
    <location>
        <begin position="29"/>
        <end position="4586"/>
    </location>
</feature>
<feature type="region of interest" description="Disordered" evidence="11">
    <location>
        <begin position="3349"/>
        <end position="3392"/>
    </location>
</feature>
<dbReference type="GO" id="GO:0015288">
    <property type="term" value="F:porin activity"/>
    <property type="evidence" value="ECO:0007669"/>
    <property type="project" value="UniProtKB-KW"/>
</dbReference>
<feature type="domain" description="OmpA-like" evidence="15">
    <location>
        <begin position="4468"/>
        <end position="4583"/>
    </location>
</feature>
<dbReference type="GO" id="GO:0046930">
    <property type="term" value="C:pore complex"/>
    <property type="evidence" value="ECO:0007669"/>
    <property type="project" value="UniProtKB-KW"/>
</dbReference>
<dbReference type="Gene3D" id="4.10.1080.10">
    <property type="entry name" value="TSP type-3 repeat"/>
    <property type="match status" value="3"/>
</dbReference>
<feature type="region of interest" description="Disordered" evidence="11">
    <location>
        <begin position="3133"/>
        <end position="3190"/>
    </location>
</feature>
<dbReference type="NCBIfam" id="NF012196">
    <property type="entry name" value="Ig_like_ice"/>
    <property type="match status" value="8"/>
</dbReference>
<feature type="transmembrane region" description="Helical" evidence="12">
    <location>
        <begin position="4233"/>
        <end position="4252"/>
    </location>
</feature>
<dbReference type="InterPro" id="IPR000498">
    <property type="entry name" value="OmpA-like_TM_dom"/>
</dbReference>
<evidence type="ECO:0000256" key="4">
    <source>
        <dbReference type="ARBA" id="ARBA00022452"/>
    </source>
</evidence>
<evidence type="ECO:0000313" key="17">
    <source>
        <dbReference type="Proteomes" id="UP001320119"/>
    </source>
</evidence>
<feature type="signal peptide" evidence="13">
    <location>
        <begin position="1"/>
        <end position="28"/>
    </location>
</feature>
<evidence type="ECO:0008006" key="18">
    <source>
        <dbReference type="Google" id="ProtNLM"/>
    </source>
</evidence>
<protein>
    <recommendedName>
        <fullName evidence="18">Ig-like domain-containing protein</fullName>
    </recommendedName>
</protein>
<dbReference type="CDD" id="cd07185">
    <property type="entry name" value="OmpA_C-like"/>
    <property type="match status" value="1"/>
</dbReference>
<evidence type="ECO:0000256" key="3">
    <source>
        <dbReference type="ARBA" id="ARBA00022448"/>
    </source>
</evidence>
<dbReference type="InterPro" id="IPR006665">
    <property type="entry name" value="OmpA-like"/>
</dbReference>
<dbReference type="InterPro" id="IPR011250">
    <property type="entry name" value="OMP/PagP_B-barrel"/>
</dbReference>
<dbReference type="RefSeq" id="WP_236984930.1">
    <property type="nucleotide sequence ID" value="NZ_AP023086.1"/>
</dbReference>
<evidence type="ECO:0000256" key="6">
    <source>
        <dbReference type="ARBA" id="ARBA00023065"/>
    </source>
</evidence>
<feature type="region of interest" description="Disordered" evidence="11">
    <location>
        <begin position="4551"/>
        <end position="4572"/>
    </location>
</feature>
<dbReference type="Gene3D" id="2.40.160.20">
    <property type="match status" value="1"/>
</dbReference>
<keyword evidence="3" id="KW-0813">Transport</keyword>
<keyword evidence="7" id="KW-0626">Porin</keyword>
<dbReference type="InterPro" id="IPR013783">
    <property type="entry name" value="Ig-like_fold"/>
</dbReference>
<keyword evidence="12" id="KW-1133">Transmembrane helix</keyword>
<reference evidence="16 17" key="1">
    <citation type="journal article" date="2022" name="IScience">
        <title>An ultrasensitive nanofiber-based assay for enzymatic hydrolysis and deep-sea microbial degradation of cellulose.</title>
        <authorList>
            <person name="Tsudome M."/>
            <person name="Tachioka M."/>
            <person name="Miyazaki M."/>
            <person name="Uchimura K."/>
            <person name="Tsuda M."/>
            <person name="Takaki Y."/>
            <person name="Deguchi S."/>
        </authorList>
    </citation>
    <scope>NUCLEOTIDE SEQUENCE [LARGE SCALE GENOMIC DNA]</scope>
    <source>
        <strain evidence="16 17">GE09</strain>
    </source>
</reference>
<dbReference type="PANTHER" id="PTHR30329">
    <property type="entry name" value="STATOR ELEMENT OF FLAGELLAR MOTOR COMPLEX"/>
    <property type="match status" value="1"/>
</dbReference>
<dbReference type="NCBIfam" id="NF033510">
    <property type="entry name" value="Ca_tandemer"/>
    <property type="match status" value="25"/>
</dbReference>
<proteinExistence type="inferred from homology"/>
<dbReference type="GO" id="GO:0006811">
    <property type="term" value="P:monoatomic ion transport"/>
    <property type="evidence" value="ECO:0007669"/>
    <property type="project" value="UniProtKB-KW"/>
</dbReference>
<evidence type="ECO:0000256" key="7">
    <source>
        <dbReference type="ARBA" id="ARBA00023114"/>
    </source>
</evidence>
<dbReference type="InterPro" id="IPR036737">
    <property type="entry name" value="OmpA-like_sf"/>
</dbReference>
<evidence type="ECO:0000256" key="2">
    <source>
        <dbReference type="ARBA" id="ARBA00005710"/>
    </source>
</evidence>
<dbReference type="SUPFAM" id="SSF103088">
    <property type="entry name" value="OmpA-like"/>
    <property type="match status" value="1"/>
</dbReference>
<dbReference type="KEGG" id="marq:MARGE09_P3869"/>
<dbReference type="Pfam" id="PF01389">
    <property type="entry name" value="OmpA_membrane"/>
    <property type="match status" value="1"/>
</dbReference>
<evidence type="ECO:0000256" key="9">
    <source>
        <dbReference type="ARBA" id="ARBA00023237"/>
    </source>
</evidence>
<dbReference type="InterPro" id="IPR006664">
    <property type="entry name" value="OMP_bac"/>
</dbReference>
<dbReference type="SUPFAM" id="SSF56925">
    <property type="entry name" value="OMPA-like"/>
    <property type="match status" value="1"/>
</dbReference>
<feature type="region of interest" description="Disordered" evidence="11">
    <location>
        <begin position="3237"/>
        <end position="3264"/>
    </location>
</feature>
<gene>
    <name evidence="16" type="ORF">MARGE09_P3869</name>
</gene>
<feature type="domain" description="MAM" evidence="14">
    <location>
        <begin position="342"/>
        <end position="388"/>
    </location>
</feature>
<organism evidence="16 17">
    <name type="scientific">Marinagarivorans cellulosilyticus</name>
    <dbReference type="NCBI Taxonomy" id="2721545"/>
    <lineage>
        <taxon>Bacteria</taxon>
        <taxon>Pseudomonadati</taxon>
        <taxon>Pseudomonadota</taxon>
        <taxon>Gammaproteobacteria</taxon>
        <taxon>Cellvibrionales</taxon>
        <taxon>Cellvibrionaceae</taxon>
        <taxon>Marinagarivorans</taxon>
    </lineage>
</organism>
<dbReference type="PROSITE" id="PS51123">
    <property type="entry name" value="OMPA_2"/>
    <property type="match status" value="1"/>
</dbReference>
<dbReference type="EMBL" id="AP023086">
    <property type="protein sequence ID" value="BCD99667.1"/>
    <property type="molecule type" value="Genomic_DNA"/>
</dbReference>
<feature type="region of interest" description="Disordered" evidence="11">
    <location>
        <begin position="3456"/>
        <end position="3475"/>
    </location>
</feature>
<comment type="subcellular location">
    <subcellularLocation>
        <location evidence="1">Cell outer membrane</location>
        <topology evidence="1">Multi-pass membrane protein</topology>
    </subcellularLocation>
</comment>